<gene>
    <name evidence="1" type="ORF">Ami3637_09440</name>
</gene>
<dbReference type="KEGG" id="amic:Ami3637_09440"/>
<accession>A0A6P1MEZ7</accession>
<keyword evidence="2" id="KW-1185">Reference proteome</keyword>
<dbReference type="EMBL" id="CP047591">
    <property type="protein sequence ID" value="QHI72592.1"/>
    <property type="molecule type" value="Genomic_DNA"/>
</dbReference>
<name>A0A6P1MEZ7_9FIRM</name>
<evidence type="ECO:0000313" key="2">
    <source>
        <dbReference type="Proteomes" id="UP000463883"/>
    </source>
</evidence>
<sequence length="985" mass="113653">MRIPNIDNRTEKDIIKYIKKIQPAYTPEWRFEEKNPDVGSALAMIYTDMFYGTIRKFNHIPRKNRLAFYNEIDAGLLPAIPAFGYVTFGLSGAPVSGEAVKKGTQLIADTEDEEEGTTIFETENDVFVTAARIQNIFCTSGVNDFISCVADETELNQANKPDKEEGFYLFDIKAENLQQHVIYFSQAHALNIKKGAWIEILLNPHYQHQVPKDQMEALLDARKSKWEYYTDNGWESFDGQKVQGGRLLFFKSERQPAFAPCEINKMQSCLMRCTVNDISDFENLSLDRIEISSMGAGLEPDMVLTDDIEQNIHEFFPFGEKMSLYSDVYIAAEDALCKKGADIRLTFNLNFIRIPVDLDMAASNVNWKLIMKRSEFKPDKDYDITIEDVIWEYYNGNGWTRLFPSDEYRDTFTTEYGTLGQFRVIDFKCPMDMEKILIGSFESYYIRVRVLKVNNLYKTKGEYVAPVIDGMAFSYDYKEKGRLPEYIYTENNLERKSYEERQLSDDLFFFKPFYTMEQKKTALYLGFDMAPSGGPVKMLFDLKDTITDKLTRISWEYYSDKEWRTLNVTDETENFKKTGIVTFMGPGNFKRSLLWNRELYWIRLIDNGERYNNVKLPVQLPRLLNIYMNTTQIKNVQTNITEYFYAEPQDVSFQCQLLHNKIQEVQVQVFEEGNWVNWTEVEDFIDLNDERRRYTVDRNEGIVRFSDRKEEGLISFNQEETIKVTYSTGGGSIGNLPKGAVNRTAYSIGFINEVDNPSVTFGGCDIEETEAAAYRNGQALKHGYRAVTAGDFESMAMEATRNIYRAKCFPGYNELGSKTPGALTLALLQKDFMKGRAYFGAVAEQVKNYIEKRCSSNIIDLNHFFVVEPQFMEMCVKVELSVREYNQVFKVKEQIENRLNEFLNPLTGNFDGRGWNIGRLPNPTQVLNCLKDIEDISYLKNVFVSAYTEGKFGRVEADLDKAASIRFALPLAGTHEIIISVDEGR</sequence>
<organism evidence="1 2">
    <name type="scientific">Aminipila terrae</name>
    <dbReference type="NCBI Taxonomy" id="2697030"/>
    <lineage>
        <taxon>Bacteria</taxon>
        <taxon>Bacillati</taxon>
        <taxon>Bacillota</taxon>
        <taxon>Clostridia</taxon>
        <taxon>Peptostreptococcales</taxon>
        <taxon>Anaerovoracaceae</taxon>
        <taxon>Aminipila</taxon>
    </lineage>
</organism>
<dbReference type="RefSeq" id="WP_162362360.1">
    <property type="nucleotide sequence ID" value="NZ_CP047591.1"/>
</dbReference>
<protein>
    <submittedName>
        <fullName evidence="1">Uncharacterized protein</fullName>
    </submittedName>
</protein>
<dbReference type="Proteomes" id="UP000463883">
    <property type="component" value="Chromosome"/>
</dbReference>
<proteinExistence type="predicted"/>
<reference evidence="1 2" key="1">
    <citation type="submission" date="2020-01" db="EMBL/GenBank/DDBJ databases">
        <title>Genomic analysis of Aminipila sp. CBA3637.</title>
        <authorList>
            <person name="Kim Y.B."/>
            <person name="Roh S.W."/>
        </authorList>
    </citation>
    <scope>NUCLEOTIDE SEQUENCE [LARGE SCALE GENOMIC DNA]</scope>
    <source>
        <strain evidence="1 2">CBA3637</strain>
    </source>
</reference>
<dbReference type="AlphaFoldDB" id="A0A6P1MEZ7"/>
<evidence type="ECO:0000313" key="1">
    <source>
        <dbReference type="EMBL" id="QHI72592.1"/>
    </source>
</evidence>